<dbReference type="AlphaFoldDB" id="A0A0E9UE77"/>
<evidence type="ECO:0000313" key="1">
    <source>
        <dbReference type="EMBL" id="JAH63520.1"/>
    </source>
</evidence>
<name>A0A0E9UE77_ANGAN</name>
<sequence>MPLNHTVPLRQRFSLPLPLKLLSHPQ</sequence>
<accession>A0A0E9UE77</accession>
<organism evidence="1">
    <name type="scientific">Anguilla anguilla</name>
    <name type="common">European freshwater eel</name>
    <name type="synonym">Muraena anguilla</name>
    <dbReference type="NCBI Taxonomy" id="7936"/>
    <lineage>
        <taxon>Eukaryota</taxon>
        <taxon>Metazoa</taxon>
        <taxon>Chordata</taxon>
        <taxon>Craniata</taxon>
        <taxon>Vertebrata</taxon>
        <taxon>Euteleostomi</taxon>
        <taxon>Actinopterygii</taxon>
        <taxon>Neopterygii</taxon>
        <taxon>Teleostei</taxon>
        <taxon>Anguilliformes</taxon>
        <taxon>Anguillidae</taxon>
        <taxon>Anguilla</taxon>
    </lineage>
</organism>
<proteinExistence type="predicted"/>
<reference evidence="1" key="1">
    <citation type="submission" date="2014-11" db="EMBL/GenBank/DDBJ databases">
        <authorList>
            <person name="Amaro Gonzalez C."/>
        </authorList>
    </citation>
    <scope>NUCLEOTIDE SEQUENCE</scope>
</reference>
<protein>
    <submittedName>
        <fullName evidence="1">Uncharacterized protein</fullName>
    </submittedName>
</protein>
<dbReference type="EMBL" id="GBXM01045057">
    <property type="protein sequence ID" value="JAH63520.1"/>
    <property type="molecule type" value="Transcribed_RNA"/>
</dbReference>
<reference evidence="1" key="2">
    <citation type="journal article" date="2015" name="Fish Shellfish Immunol.">
        <title>Early steps in the European eel (Anguilla anguilla)-Vibrio vulnificus interaction in the gills: Role of the RtxA13 toxin.</title>
        <authorList>
            <person name="Callol A."/>
            <person name="Pajuelo D."/>
            <person name="Ebbesson L."/>
            <person name="Teles M."/>
            <person name="MacKenzie S."/>
            <person name="Amaro C."/>
        </authorList>
    </citation>
    <scope>NUCLEOTIDE SEQUENCE</scope>
</reference>